<dbReference type="VEuPathDB" id="PiroplasmaDB:BBOV_I001650"/>
<evidence type="ECO:0000313" key="5">
    <source>
        <dbReference type="Proteomes" id="UP000002173"/>
    </source>
</evidence>
<dbReference type="InParanoid" id="A7AW21"/>
<dbReference type="GeneID" id="5477033"/>
<accession>A7AW21</accession>
<name>A7AW21_BABBO</name>
<dbReference type="InterPro" id="IPR027266">
    <property type="entry name" value="TrmE/GcvT-like"/>
</dbReference>
<reference evidence="4 5" key="1">
    <citation type="journal article" date="2007" name="PLoS Pathog.">
        <title>Genome sequence of Babesia bovis and comparative analysis of apicomplexan hemoprotozoa.</title>
        <authorList>
            <person name="Brayton K.A."/>
            <person name="Lau A.O.T."/>
            <person name="Herndon D.R."/>
            <person name="Hannick L."/>
            <person name="Kappmeyer L.S."/>
            <person name="Berens S.J."/>
            <person name="Bidwell S.L."/>
            <person name="Brown W.C."/>
            <person name="Crabtree J."/>
            <person name="Fadrosh D."/>
            <person name="Feldblum T."/>
            <person name="Forberger H.A."/>
            <person name="Haas B.J."/>
            <person name="Howell J.M."/>
            <person name="Khouri H."/>
            <person name="Koo H."/>
            <person name="Mann D.J."/>
            <person name="Norimine J."/>
            <person name="Paulsen I.T."/>
            <person name="Radune D."/>
            <person name="Ren Q."/>
            <person name="Smith R.K. Jr."/>
            <person name="Suarez C.E."/>
            <person name="White O."/>
            <person name="Wortman J.R."/>
            <person name="Knowles D.P. Jr."/>
            <person name="McElwain T.F."/>
            <person name="Nene V.M."/>
        </authorList>
    </citation>
    <scope>NUCLEOTIDE SEQUENCE [LARGE SCALE GENOMIC DNA]</scope>
    <source>
        <strain evidence="4">T2Bo</strain>
    </source>
</reference>
<dbReference type="eggNOG" id="ENOG502RSYQ">
    <property type="taxonomic scope" value="Eukaryota"/>
</dbReference>
<keyword evidence="3" id="KW-0496">Mitochondrion</keyword>
<dbReference type="PANTHER" id="PTHR22602:SF0">
    <property type="entry name" value="TRANSFERASE CAF17, MITOCHONDRIAL-RELATED"/>
    <property type="match status" value="1"/>
</dbReference>
<dbReference type="KEGG" id="bbo:BBOV_I001650"/>
<dbReference type="InterPro" id="IPR017703">
    <property type="entry name" value="YgfZ/GCV_T_CS"/>
</dbReference>
<protein>
    <submittedName>
        <fullName evidence="4">Uncharacterized protein</fullName>
    </submittedName>
</protein>
<keyword evidence="2" id="KW-0809">Transit peptide</keyword>
<dbReference type="STRING" id="5865.A7AW21"/>
<dbReference type="PANTHER" id="PTHR22602">
    <property type="entry name" value="TRANSFERASE CAF17, MITOCHONDRIAL-RELATED"/>
    <property type="match status" value="1"/>
</dbReference>
<dbReference type="OMA" id="HRREHEY"/>
<dbReference type="Gene3D" id="2.40.30.160">
    <property type="match status" value="1"/>
</dbReference>
<dbReference type="RefSeq" id="XP_001608817.1">
    <property type="nucleotide sequence ID" value="XM_001608767.1"/>
</dbReference>
<dbReference type="Gene3D" id="3.30.1360.120">
    <property type="entry name" value="Probable tRNA modification gtpase trme, domain 1"/>
    <property type="match status" value="1"/>
</dbReference>
<dbReference type="SUPFAM" id="SSF103025">
    <property type="entry name" value="Folate-binding domain"/>
    <property type="match status" value="1"/>
</dbReference>
<evidence type="ECO:0000256" key="3">
    <source>
        <dbReference type="ARBA" id="ARBA00023128"/>
    </source>
</evidence>
<sequence length="324" mass="36586">MNMICGRLRNRGLLTLSGKDSLSFLQGLTSTDVSSLTKNIKKIFPTLFLGSDGRILSDGLLSRDGERILLETASGNIPTLSNLIARRKVSAKVDYSIEKNYSVNAYIPKELLHLIRNGPQGDTVSNTSLQPPDYECDMPILARKYIAYDATNQYRDITEPYRLYLTLNGFALPLPKEVKTLKLLPQDMFLHRMGLVAQNKGCYVGQEIMNRVMIGTLTHKYHMNFVIRRDHFENCRIAQKIPSFLETTKLYRILAEKYGAHDAHSIMCQILNEVTEETPNEEVQSKHPVVIYYTNGLGLVLIPRRGSEGNAVLINGQDHKAFPL</sequence>
<comment type="caution">
    <text evidence="4">The sequence shown here is derived from an EMBL/GenBank/DDBJ whole genome shotgun (WGS) entry which is preliminary data.</text>
</comment>
<dbReference type="EMBL" id="AAXT01000005">
    <property type="protein sequence ID" value="EDO05249.1"/>
    <property type="molecule type" value="Genomic_DNA"/>
</dbReference>
<reference evidence="5" key="2">
    <citation type="journal article" date="2020" name="Data Brief">
        <title>Transcriptome dataset of Babesia bovis life stages within vertebrate and invertebrate hosts.</title>
        <authorList>
            <person name="Ueti M.W."/>
            <person name="Johnson W.C."/>
            <person name="Kappmeyer L.S."/>
            <person name="Herndon D.R."/>
            <person name="Mousel M.R."/>
            <person name="Reif K.E."/>
            <person name="Taus N.S."/>
            <person name="Ifeonu O.O."/>
            <person name="Silva J.C."/>
            <person name="Suarez C.E."/>
            <person name="Brayton K.A."/>
        </authorList>
    </citation>
    <scope>NUCLEOTIDE SEQUENCE [LARGE SCALE GENOMIC DNA]</scope>
</reference>
<keyword evidence="5" id="KW-1185">Reference proteome</keyword>
<proteinExistence type="predicted"/>
<reference evidence="5" key="3">
    <citation type="journal article" date="2021" name="Int. J. Parasitol.">
        <title>Comparative analysis of gene expression between Babesia bovis blood stages and kinetes allowed by improved genome annotation.</title>
        <authorList>
            <person name="Ueti M.W."/>
            <person name="Johnson W.C."/>
            <person name="Kappmeyer L.S."/>
            <person name="Herndon D.R."/>
            <person name="Mousel M.R."/>
            <person name="Reif K.E."/>
            <person name="Taus N.S."/>
            <person name="Ifeonu O.O."/>
            <person name="Silva J.C."/>
            <person name="Suarez C.E."/>
            <person name="Brayton K.A."/>
        </authorList>
    </citation>
    <scope>NUCLEOTIDE SEQUENCE [LARGE SCALE GENOMIC DNA]</scope>
</reference>
<dbReference type="NCBIfam" id="TIGR03317">
    <property type="entry name" value="ygfZ_signature"/>
    <property type="match status" value="1"/>
</dbReference>
<evidence type="ECO:0000256" key="1">
    <source>
        <dbReference type="ARBA" id="ARBA00004173"/>
    </source>
</evidence>
<comment type="subcellular location">
    <subcellularLocation>
        <location evidence="1">Mitochondrion</location>
    </subcellularLocation>
</comment>
<dbReference type="Proteomes" id="UP000002173">
    <property type="component" value="Unassembled WGS sequence"/>
</dbReference>
<dbReference type="GO" id="GO:0005759">
    <property type="term" value="C:mitochondrial matrix"/>
    <property type="evidence" value="ECO:0007669"/>
    <property type="project" value="TreeGrafter"/>
</dbReference>
<dbReference type="AlphaFoldDB" id="A7AW21"/>
<evidence type="ECO:0000256" key="2">
    <source>
        <dbReference type="ARBA" id="ARBA00022946"/>
    </source>
</evidence>
<dbReference type="GO" id="GO:0016226">
    <property type="term" value="P:iron-sulfur cluster assembly"/>
    <property type="evidence" value="ECO:0007669"/>
    <property type="project" value="TreeGrafter"/>
</dbReference>
<dbReference type="InterPro" id="IPR045179">
    <property type="entry name" value="YgfZ/GcvT"/>
</dbReference>
<evidence type="ECO:0000313" key="4">
    <source>
        <dbReference type="EMBL" id="EDO05249.1"/>
    </source>
</evidence>
<organism evidence="4 5">
    <name type="scientific">Babesia bovis</name>
    <dbReference type="NCBI Taxonomy" id="5865"/>
    <lineage>
        <taxon>Eukaryota</taxon>
        <taxon>Sar</taxon>
        <taxon>Alveolata</taxon>
        <taxon>Apicomplexa</taxon>
        <taxon>Aconoidasida</taxon>
        <taxon>Piroplasmida</taxon>
        <taxon>Babesiidae</taxon>
        <taxon>Babesia</taxon>
    </lineage>
</organism>
<gene>
    <name evidence="4" type="ORF">BBOV_I001650</name>
</gene>